<dbReference type="AlphaFoldDB" id="A0A8C7XD88"/>
<dbReference type="Pfam" id="PF09737">
    <property type="entry name" value="Det1"/>
    <property type="match status" value="1"/>
</dbReference>
<dbReference type="GeneTree" id="ENSGT00390000005224"/>
<reference evidence="1" key="1">
    <citation type="submission" date="2025-08" db="UniProtKB">
        <authorList>
            <consortium name="Ensembl"/>
        </authorList>
    </citation>
    <scope>IDENTIFICATION</scope>
</reference>
<dbReference type="GO" id="GO:0031625">
    <property type="term" value="F:ubiquitin protein ligase binding"/>
    <property type="evidence" value="ECO:0007669"/>
    <property type="project" value="TreeGrafter"/>
</dbReference>
<dbReference type="PANTHER" id="PTHR13374:SF3">
    <property type="entry name" value="DET1 HOMOLOG"/>
    <property type="match status" value="1"/>
</dbReference>
<keyword evidence="2" id="KW-1185">Reference proteome</keyword>
<evidence type="ECO:0000313" key="2">
    <source>
        <dbReference type="Proteomes" id="UP000694383"/>
    </source>
</evidence>
<name>A0A8C7XD88_9TELE</name>
<proteinExistence type="predicted"/>
<dbReference type="GO" id="GO:0032436">
    <property type="term" value="P:positive regulation of proteasomal ubiquitin-dependent protein catabolic process"/>
    <property type="evidence" value="ECO:0007669"/>
    <property type="project" value="TreeGrafter"/>
</dbReference>
<dbReference type="InterPro" id="IPR019138">
    <property type="entry name" value="De-etiolated_protein_1_Det1"/>
</dbReference>
<dbReference type="GO" id="GO:0016567">
    <property type="term" value="P:protein ubiquitination"/>
    <property type="evidence" value="ECO:0007669"/>
    <property type="project" value="TreeGrafter"/>
</dbReference>
<organism evidence="1 2">
    <name type="scientific">Oryzias sinensis</name>
    <name type="common">Chinese medaka</name>
    <dbReference type="NCBI Taxonomy" id="183150"/>
    <lineage>
        <taxon>Eukaryota</taxon>
        <taxon>Metazoa</taxon>
        <taxon>Chordata</taxon>
        <taxon>Craniata</taxon>
        <taxon>Vertebrata</taxon>
        <taxon>Euteleostomi</taxon>
        <taxon>Actinopterygii</taxon>
        <taxon>Neopterygii</taxon>
        <taxon>Teleostei</taxon>
        <taxon>Neoteleostei</taxon>
        <taxon>Acanthomorphata</taxon>
        <taxon>Ovalentaria</taxon>
        <taxon>Atherinomorphae</taxon>
        <taxon>Beloniformes</taxon>
        <taxon>Adrianichthyidae</taxon>
        <taxon>Oryziinae</taxon>
        <taxon>Oryzias</taxon>
    </lineage>
</organism>
<dbReference type="PANTHER" id="PTHR13374">
    <property type="entry name" value="DET1 HOMOLOG DE-ETIOLATED-1 HOMOLOG"/>
    <property type="match status" value="1"/>
</dbReference>
<sequence>MDDDIPTLKPRLIQNQNVVHRLERRRICSGRPGTSLEIYEYQGCQAAQDLLRNQEGETLSTDQRFLNIRGRLFERFFSLLHVTNVASNGEHLNRECSLFTDDCRYVIVGSAVYVPEEPPPYFFEVRTLTSFSLSSVNKSVLIFVDLLPGVSQQ</sequence>
<evidence type="ECO:0000313" key="1">
    <source>
        <dbReference type="Ensembl" id="ENSOSIP00000011740.1"/>
    </source>
</evidence>
<dbReference type="Ensembl" id="ENSOSIT00000012456.1">
    <property type="protein sequence ID" value="ENSOSIP00000011740.1"/>
    <property type="gene ID" value="ENSOSIG00000006975.1"/>
</dbReference>
<dbReference type="GO" id="GO:0005634">
    <property type="term" value="C:nucleus"/>
    <property type="evidence" value="ECO:0007669"/>
    <property type="project" value="TreeGrafter"/>
</dbReference>
<dbReference type="GO" id="GO:1990756">
    <property type="term" value="F:ubiquitin-like ligase-substrate adaptor activity"/>
    <property type="evidence" value="ECO:0007669"/>
    <property type="project" value="TreeGrafter"/>
</dbReference>
<reference evidence="1" key="2">
    <citation type="submission" date="2025-09" db="UniProtKB">
        <authorList>
            <consortium name="Ensembl"/>
        </authorList>
    </citation>
    <scope>IDENTIFICATION</scope>
</reference>
<protein>
    <submittedName>
        <fullName evidence="1">Uncharacterized protein</fullName>
    </submittedName>
</protein>
<accession>A0A8C7XD88</accession>
<dbReference type="GO" id="GO:0031461">
    <property type="term" value="C:cullin-RING ubiquitin ligase complex"/>
    <property type="evidence" value="ECO:0007669"/>
    <property type="project" value="TreeGrafter"/>
</dbReference>
<dbReference type="Proteomes" id="UP000694383">
    <property type="component" value="Unplaced"/>
</dbReference>